<gene>
    <name evidence="2" type="ORF">PoB_001644900</name>
</gene>
<name>A0AAV3Z6D8_9GAST</name>
<accession>A0AAV3Z6D8</accession>
<feature type="compositionally biased region" description="Acidic residues" evidence="1">
    <location>
        <begin position="1"/>
        <end position="26"/>
    </location>
</feature>
<feature type="region of interest" description="Disordered" evidence="1">
    <location>
        <begin position="139"/>
        <end position="177"/>
    </location>
</feature>
<feature type="compositionally biased region" description="Basic and acidic residues" evidence="1">
    <location>
        <begin position="139"/>
        <end position="148"/>
    </location>
</feature>
<organism evidence="2 3">
    <name type="scientific">Plakobranchus ocellatus</name>
    <dbReference type="NCBI Taxonomy" id="259542"/>
    <lineage>
        <taxon>Eukaryota</taxon>
        <taxon>Metazoa</taxon>
        <taxon>Spiralia</taxon>
        <taxon>Lophotrochozoa</taxon>
        <taxon>Mollusca</taxon>
        <taxon>Gastropoda</taxon>
        <taxon>Heterobranchia</taxon>
        <taxon>Euthyneura</taxon>
        <taxon>Panpulmonata</taxon>
        <taxon>Sacoglossa</taxon>
        <taxon>Placobranchoidea</taxon>
        <taxon>Plakobranchidae</taxon>
        <taxon>Plakobranchus</taxon>
    </lineage>
</organism>
<dbReference type="AlphaFoldDB" id="A0AAV3Z6D8"/>
<feature type="non-terminal residue" evidence="2">
    <location>
        <position position="1"/>
    </location>
</feature>
<dbReference type="Proteomes" id="UP000735302">
    <property type="component" value="Unassembled WGS sequence"/>
</dbReference>
<evidence type="ECO:0000313" key="2">
    <source>
        <dbReference type="EMBL" id="GFN89943.1"/>
    </source>
</evidence>
<evidence type="ECO:0000313" key="3">
    <source>
        <dbReference type="Proteomes" id="UP000735302"/>
    </source>
</evidence>
<keyword evidence="3" id="KW-1185">Reference proteome</keyword>
<evidence type="ECO:0000256" key="1">
    <source>
        <dbReference type="SAM" id="MobiDB-lite"/>
    </source>
</evidence>
<dbReference type="EMBL" id="BLXT01001969">
    <property type="protein sequence ID" value="GFN89943.1"/>
    <property type="molecule type" value="Genomic_DNA"/>
</dbReference>
<comment type="caution">
    <text evidence="2">The sequence shown here is derived from an EMBL/GenBank/DDBJ whole genome shotgun (WGS) entry which is preliminary data.</text>
</comment>
<sequence>GYDDAADDDDDDNEEEEEEEEEEEDGDDRHDNEDVCDNIDDEARHQRNKMDLWGNGEQAKHRPSYKPEHECLPTAATASGLLTRTGTTYWAIKPRRRRQNKQPVHLKDDLRLLGPSQTRTLTWMFFWMRYPLAAGQGCHDHGDKHDAEVSPASHAVNGRPGSGVHLRNKGGIYQSEN</sequence>
<reference evidence="2 3" key="1">
    <citation type="journal article" date="2021" name="Elife">
        <title>Chloroplast acquisition without the gene transfer in kleptoplastic sea slugs, Plakobranchus ocellatus.</title>
        <authorList>
            <person name="Maeda T."/>
            <person name="Takahashi S."/>
            <person name="Yoshida T."/>
            <person name="Shimamura S."/>
            <person name="Takaki Y."/>
            <person name="Nagai Y."/>
            <person name="Toyoda A."/>
            <person name="Suzuki Y."/>
            <person name="Arimoto A."/>
            <person name="Ishii H."/>
            <person name="Satoh N."/>
            <person name="Nishiyama T."/>
            <person name="Hasebe M."/>
            <person name="Maruyama T."/>
            <person name="Minagawa J."/>
            <person name="Obokata J."/>
            <person name="Shigenobu S."/>
        </authorList>
    </citation>
    <scope>NUCLEOTIDE SEQUENCE [LARGE SCALE GENOMIC DNA]</scope>
</reference>
<proteinExistence type="predicted"/>
<feature type="region of interest" description="Disordered" evidence="1">
    <location>
        <begin position="1"/>
        <end position="42"/>
    </location>
</feature>
<protein>
    <submittedName>
        <fullName evidence="2">Uncharacterized protein</fullName>
    </submittedName>
</protein>